<reference evidence="2 3" key="1">
    <citation type="submission" date="2017-04" db="EMBL/GenBank/DDBJ databases">
        <authorList>
            <person name="Afonso C.L."/>
            <person name="Miller P.J."/>
            <person name="Scott M.A."/>
            <person name="Spackman E."/>
            <person name="Goraichik I."/>
            <person name="Dimitrov K.M."/>
            <person name="Suarez D.L."/>
            <person name="Swayne D.E."/>
        </authorList>
    </citation>
    <scope>NUCLEOTIDE SEQUENCE [LARGE SCALE GENOMIC DNA]</scope>
    <source>
        <strain evidence="2">LMG 28154</strain>
    </source>
</reference>
<protein>
    <submittedName>
        <fullName evidence="2">Uncharacterized protein</fullName>
    </submittedName>
</protein>
<evidence type="ECO:0000313" key="3">
    <source>
        <dbReference type="Proteomes" id="UP000198460"/>
    </source>
</evidence>
<gene>
    <name evidence="2" type="ORF">BSIN_0701</name>
</gene>
<feature type="region of interest" description="Disordered" evidence="1">
    <location>
        <begin position="49"/>
        <end position="71"/>
    </location>
</feature>
<proteinExistence type="predicted"/>
<accession>A0A238H9G9</accession>
<sequence length="71" mass="8258">MRRAFASLRSRPLGALRGCLRLPRRDFVRPPRSVRVARHQQEQALAPISRSHLPAQPALVSRRRRTRTLRP</sequence>
<dbReference type="Proteomes" id="UP000198460">
    <property type="component" value="Unassembled WGS sequence"/>
</dbReference>
<evidence type="ECO:0000256" key="1">
    <source>
        <dbReference type="SAM" id="MobiDB-lite"/>
    </source>
</evidence>
<organism evidence="2 3">
    <name type="scientific">Burkholderia singularis</name>
    <dbReference type="NCBI Taxonomy" id="1503053"/>
    <lineage>
        <taxon>Bacteria</taxon>
        <taxon>Pseudomonadati</taxon>
        <taxon>Pseudomonadota</taxon>
        <taxon>Betaproteobacteria</taxon>
        <taxon>Burkholderiales</taxon>
        <taxon>Burkholderiaceae</taxon>
        <taxon>Burkholderia</taxon>
        <taxon>pseudomallei group</taxon>
    </lineage>
</organism>
<dbReference type="EMBL" id="FXAN01000083">
    <property type="protein sequence ID" value="SMG01802.1"/>
    <property type="molecule type" value="Genomic_DNA"/>
</dbReference>
<evidence type="ECO:0000313" key="2">
    <source>
        <dbReference type="EMBL" id="SMG01802.1"/>
    </source>
</evidence>
<dbReference type="AlphaFoldDB" id="A0A238H9G9"/>
<name>A0A238H9G9_9BURK</name>
<feature type="compositionally biased region" description="Basic residues" evidence="1">
    <location>
        <begin position="61"/>
        <end position="71"/>
    </location>
</feature>